<name>A0A380Z323_AVIPA</name>
<dbReference type="PANTHER" id="PTHR34597:SF3">
    <property type="entry name" value="OUTER MEMBRANE TRANSPORTER CDIB"/>
    <property type="match status" value="1"/>
</dbReference>
<reference evidence="3 4" key="1">
    <citation type="submission" date="2018-06" db="EMBL/GenBank/DDBJ databases">
        <authorList>
            <consortium name="Pathogen Informatics"/>
            <person name="Doyle S."/>
        </authorList>
    </citation>
    <scope>NUCLEOTIDE SEQUENCE [LARGE SCALE GENOMIC DNA]</scope>
    <source>
        <strain evidence="3 4">NCTC10926</strain>
    </source>
</reference>
<feature type="domain" description="Polypeptide-transport-associated ShlB-type" evidence="2">
    <location>
        <begin position="119"/>
        <end position="168"/>
    </location>
</feature>
<dbReference type="Pfam" id="PF08479">
    <property type="entry name" value="POTRA_2"/>
    <property type="match status" value="1"/>
</dbReference>
<dbReference type="Gene3D" id="3.10.20.310">
    <property type="entry name" value="membrane protein fhac"/>
    <property type="match status" value="1"/>
</dbReference>
<accession>A0A380Z323</accession>
<evidence type="ECO:0000313" key="4">
    <source>
        <dbReference type="Proteomes" id="UP000254620"/>
    </source>
</evidence>
<dbReference type="InterPro" id="IPR051544">
    <property type="entry name" value="TPS_OM_transporter"/>
</dbReference>
<evidence type="ECO:0000256" key="1">
    <source>
        <dbReference type="SAM" id="MobiDB-lite"/>
    </source>
</evidence>
<evidence type="ECO:0000259" key="2">
    <source>
        <dbReference type="Pfam" id="PF08479"/>
    </source>
</evidence>
<feature type="compositionally biased region" description="Low complexity" evidence="1">
    <location>
        <begin position="34"/>
        <end position="43"/>
    </location>
</feature>
<dbReference type="EMBL" id="UFSW01000002">
    <property type="protein sequence ID" value="SUV40734.1"/>
    <property type="molecule type" value="Genomic_DNA"/>
</dbReference>
<dbReference type="Proteomes" id="UP000254620">
    <property type="component" value="Unassembled WGS sequence"/>
</dbReference>
<dbReference type="GO" id="GO:0046819">
    <property type="term" value="P:protein secretion by the type V secretion system"/>
    <property type="evidence" value="ECO:0007669"/>
    <property type="project" value="TreeGrafter"/>
</dbReference>
<feature type="compositionally biased region" description="Polar residues" evidence="1">
    <location>
        <begin position="44"/>
        <end position="55"/>
    </location>
</feature>
<proteinExistence type="predicted"/>
<organism evidence="3 4">
    <name type="scientific">Avibacterium paragallinarum</name>
    <name type="common">Haemophilus gallinarum</name>
    <dbReference type="NCBI Taxonomy" id="728"/>
    <lineage>
        <taxon>Bacteria</taxon>
        <taxon>Pseudomonadati</taxon>
        <taxon>Pseudomonadota</taxon>
        <taxon>Gammaproteobacteria</taxon>
        <taxon>Pasteurellales</taxon>
        <taxon>Pasteurellaceae</taxon>
        <taxon>Avibacterium</taxon>
    </lineage>
</organism>
<evidence type="ECO:0000313" key="3">
    <source>
        <dbReference type="EMBL" id="SUV40734.1"/>
    </source>
</evidence>
<dbReference type="PANTHER" id="PTHR34597">
    <property type="entry name" value="SLR1661 PROTEIN"/>
    <property type="match status" value="1"/>
</dbReference>
<dbReference type="InterPro" id="IPR013686">
    <property type="entry name" value="Polypept-transport_assoc_ShlB"/>
</dbReference>
<protein>
    <submittedName>
        <fullName evidence="3">POTRA domain, ShlB-type</fullName>
    </submittedName>
</protein>
<dbReference type="GO" id="GO:0008320">
    <property type="term" value="F:protein transmembrane transporter activity"/>
    <property type="evidence" value="ECO:0007669"/>
    <property type="project" value="TreeGrafter"/>
</dbReference>
<dbReference type="GO" id="GO:0098046">
    <property type="term" value="C:type V protein secretion system complex"/>
    <property type="evidence" value="ECO:0007669"/>
    <property type="project" value="TreeGrafter"/>
</dbReference>
<gene>
    <name evidence="3" type="ORF">NCTC10926_02786</name>
</gene>
<sequence>MMKFSRLLLLGIVCFPLFLRAEIERLATPEEQQINNRQRQQQNALNSSIQAQQVKSPDIHLQSEKLQSRDFPRNEAQCFPIQQIVLTDIHRNEANPSLIQPSRFSWALSAVYSAGDFSLPACIGSQGINVLLRRIQNRLIDFGYITTRVVVEPQDLRSGMLILTVIPGRVGHIQLQDHSSIPFATRGTLWFAMPMAQGEILNVRDL</sequence>
<feature type="region of interest" description="Disordered" evidence="1">
    <location>
        <begin position="34"/>
        <end position="57"/>
    </location>
</feature>
<dbReference type="AlphaFoldDB" id="A0A380Z323"/>